<dbReference type="GO" id="GO:0004750">
    <property type="term" value="F:D-ribulose-phosphate 3-epimerase activity"/>
    <property type="evidence" value="ECO:0007669"/>
    <property type="project" value="UniProtKB-UniRule"/>
</dbReference>
<keyword evidence="8 10" id="KW-0479">Metal-binding</keyword>
<dbReference type="CDD" id="cd00429">
    <property type="entry name" value="RPE"/>
    <property type="match status" value="1"/>
</dbReference>
<feature type="binding site" evidence="10">
    <location>
        <begin position="174"/>
        <end position="176"/>
    </location>
    <ligand>
        <name>substrate</name>
    </ligand>
</feature>
<keyword evidence="13" id="KW-0170">Cobalt</keyword>
<evidence type="ECO:0000256" key="7">
    <source>
        <dbReference type="ARBA" id="ARBA00013188"/>
    </source>
</evidence>
<sequence>MIKLAPSILSADFANLGNDIKRIDQAGCDWIHVDIMDGMFVPNISFGMPVTKAARAYTKKYFDVHLMIQEPIRYVKEFKAVGADMLTVHVEACEDVQATIDAIHAEGMDAGLACNPETPVEDIVPFIDKVEMILIMTVHPGFGGQSYIDECTEKIEIVNAIVNEYNLKTLIEVDGGIKVDNVCIPLDAGANVIVAGSAVFGGNVEENVKNFKEQFQNFED</sequence>
<comment type="similarity">
    <text evidence="6 10 11">Belongs to the ribulose-phosphate 3-epimerase family.</text>
</comment>
<dbReference type="GO" id="GO:0046872">
    <property type="term" value="F:metal ion binding"/>
    <property type="evidence" value="ECO:0007669"/>
    <property type="project" value="UniProtKB-UniRule"/>
</dbReference>
<feature type="binding site" evidence="14">
    <location>
        <position position="176"/>
    </location>
    <ligand>
        <name>substrate</name>
    </ligand>
</feature>
<dbReference type="Pfam" id="PF00834">
    <property type="entry name" value="Ribul_P_3_epim"/>
    <property type="match status" value="1"/>
</dbReference>
<evidence type="ECO:0000256" key="5">
    <source>
        <dbReference type="ARBA" id="ARBA00001954"/>
    </source>
</evidence>
<comment type="cofactor">
    <cofactor evidence="5">
        <name>Fe(2+)</name>
        <dbReference type="ChEBI" id="CHEBI:29033"/>
    </cofactor>
</comment>
<feature type="binding site" evidence="10 13">
    <location>
        <position position="174"/>
    </location>
    <ligand>
        <name>a divalent metal cation</name>
        <dbReference type="ChEBI" id="CHEBI:60240"/>
    </ligand>
</feature>
<dbReference type="PIRSF" id="PIRSF001461">
    <property type="entry name" value="RPE"/>
    <property type="match status" value="1"/>
</dbReference>
<feature type="binding site" evidence="10 13">
    <location>
        <position position="34"/>
    </location>
    <ligand>
        <name>a divalent metal cation</name>
        <dbReference type="ChEBI" id="CHEBI:60240"/>
    </ligand>
</feature>
<comment type="function">
    <text evidence="10">Catalyzes the reversible epimerization of D-ribulose 5-phosphate to D-xylulose 5-phosphate.</text>
</comment>
<dbReference type="PANTHER" id="PTHR11749">
    <property type="entry name" value="RIBULOSE-5-PHOSPHATE-3-EPIMERASE"/>
    <property type="match status" value="1"/>
</dbReference>
<comment type="pathway">
    <text evidence="10">Carbohydrate degradation.</text>
</comment>
<evidence type="ECO:0000256" key="14">
    <source>
        <dbReference type="PIRSR" id="PIRSR001461-3"/>
    </source>
</evidence>
<proteinExistence type="inferred from homology"/>
<gene>
    <name evidence="10 15" type="primary">rpe</name>
    <name evidence="15" type="ORF">DW944_02700</name>
</gene>
<comment type="cofactor">
    <cofactor evidence="2">
        <name>Mn(2+)</name>
        <dbReference type="ChEBI" id="CHEBI:29035"/>
    </cofactor>
</comment>
<dbReference type="AlphaFoldDB" id="A0A413RBS4"/>
<evidence type="ECO:0000256" key="10">
    <source>
        <dbReference type="HAMAP-Rule" id="MF_02227"/>
    </source>
</evidence>
<dbReference type="EC" id="5.1.3.1" evidence="7 10"/>
<dbReference type="EMBL" id="QSFD01000002">
    <property type="protein sequence ID" value="RHA20068.1"/>
    <property type="molecule type" value="Genomic_DNA"/>
</dbReference>
<dbReference type="FunFam" id="3.20.20.70:FF:000004">
    <property type="entry name" value="Ribulose-phosphate 3-epimerase"/>
    <property type="match status" value="1"/>
</dbReference>
<keyword evidence="9 10" id="KW-0413">Isomerase</keyword>
<evidence type="ECO:0000256" key="13">
    <source>
        <dbReference type="PIRSR" id="PIRSR001461-2"/>
    </source>
</evidence>
<evidence type="ECO:0000256" key="3">
    <source>
        <dbReference type="ARBA" id="ARBA00001941"/>
    </source>
</evidence>
<dbReference type="NCBIfam" id="TIGR01163">
    <property type="entry name" value="rpe"/>
    <property type="match status" value="1"/>
</dbReference>
<evidence type="ECO:0000313" key="15">
    <source>
        <dbReference type="EMBL" id="RHA20068.1"/>
    </source>
</evidence>
<evidence type="ECO:0000313" key="16">
    <source>
        <dbReference type="Proteomes" id="UP000284779"/>
    </source>
</evidence>
<feature type="active site" description="Proton acceptor" evidence="10 12">
    <location>
        <position position="34"/>
    </location>
</feature>
<dbReference type="Proteomes" id="UP000284779">
    <property type="component" value="Unassembled WGS sequence"/>
</dbReference>
<keyword evidence="16" id="KW-1185">Reference proteome</keyword>
<dbReference type="NCBIfam" id="NF004076">
    <property type="entry name" value="PRK05581.1-4"/>
    <property type="match status" value="1"/>
</dbReference>
<feature type="binding site" evidence="10 14">
    <location>
        <position position="65"/>
    </location>
    <ligand>
        <name>substrate</name>
    </ligand>
</feature>
<dbReference type="PROSITE" id="PS01085">
    <property type="entry name" value="RIBUL_P_3_EPIMER_1"/>
    <property type="match status" value="1"/>
</dbReference>
<evidence type="ECO:0000256" key="11">
    <source>
        <dbReference type="PIRNR" id="PIRNR001461"/>
    </source>
</evidence>
<dbReference type="GO" id="GO:0019323">
    <property type="term" value="P:pentose catabolic process"/>
    <property type="evidence" value="ECO:0007669"/>
    <property type="project" value="UniProtKB-UniRule"/>
</dbReference>
<feature type="binding site" evidence="10 13">
    <location>
        <position position="32"/>
    </location>
    <ligand>
        <name>a divalent metal cation</name>
        <dbReference type="ChEBI" id="CHEBI:60240"/>
    </ligand>
</feature>
<keyword evidence="13" id="KW-0862">Zinc</keyword>
<dbReference type="InterPro" id="IPR000056">
    <property type="entry name" value="Ribul_P_3_epim-like"/>
</dbReference>
<evidence type="ECO:0000256" key="8">
    <source>
        <dbReference type="ARBA" id="ARBA00022723"/>
    </source>
</evidence>
<evidence type="ECO:0000256" key="2">
    <source>
        <dbReference type="ARBA" id="ARBA00001936"/>
    </source>
</evidence>
<evidence type="ECO:0000256" key="1">
    <source>
        <dbReference type="ARBA" id="ARBA00001782"/>
    </source>
</evidence>
<comment type="cofactor">
    <cofactor evidence="3">
        <name>Co(2+)</name>
        <dbReference type="ChEBI" id="CHEBI:48828"/>
    </cofactor>
</comment>
<keyword evidence="10 11" id="KW-0119">Carbohydrate metabolism</keyword>
<dbReference type="RefSeq" id="WP_117900653.1">
    <property type="nucleotide sequence ID" value="NZ_CAUBDO010000006.1"/>
</dbReference>
<dbReference type="Gene3D" id="3.20.20.70">
    <property type="entry name" value="Aldolase class I"/>
    <property type="match status" value="1"/>
</dbReference>
<comment type="cofactor">
    <cofactor evidence="10 13">
        <name>a divalent metal cation</name>
        <dbReference type="ChEBI" id="CHEBI:60240"/>
    </cofactor>
    <text evidence="10 13">Binds 1 divalent metal cation per subunit.</text>
</comment>
<dbReference type="InterPro" id="IPR026019">
    <property type="entry name" value="Ribul_P_3_epim"/>
</dbReference>
<evidence type="ECO:0000256" key="4">
    <source>
        <dbReference type="ARBA" id="ARBA00001947"/>
    </source>
</evidence>
<dbReference type="InterPro" id="IPR013785">
    <property type="entry name" value="Aldolase_TIM"/>
</dbReference>
<dbReference type="GO" id="GO:0005737">
    <property type="term" value="C:cytoplasm"/>
    <property type="evidence" value="ECO:0007669"/>
    <property type="project" value="UniProtKB-ARBA"/>
</dbReference>
<dbReference type="HAMAP" id="MF_02227">
    <property type="entry name" value="RPE"/>
    <property type="match status" value="1"/>
</dbReference>
<feature type="active site" description="Proton donor" evidence="10 12">
    <location>
        <position position="174"/>
    </location>
</feature>
<evidence type="ECO:0000256" key="9">
    <source>
        <dbReference type="ARBA" id="ARBA00023235"/>
    </source>
</evidence>
<protein>
    <recommendedName>
        <fullName evidence="7 10">Ribulose-phosphate 3-epimerase</fullName>
        <ecNumber evidence="7 10">5.1.3.1</ecNumber>
    </recommendedName>
</protein>
<comment type="cofactor">
    <cofactor evidence="4">
        <name>Zn(2+)</name>
        <dbReference type="ChEBI" id="CHEBI:29105"/>
    </cofactor>
</comment>
<comment type="catalytic activity">
    <reaction evidence="1 10 11">
        <text>D-ribulose 5-phosphate = D-xylulose 5-phosphate</text>
        <dbReference type="Rhea" id="RHEA:13677"/>
        <dbReference type="ChEBI" id="CHEBI:57737"/>
        <dbReference type="ChEBI" id="CHEBI:58121"/>
        <dbReference type="EC" id="5.1.3.1"/>
    </reaction>
</comment>
<reference evidence="15 16" key="1">
    <citation type="submission" date="2018-08" db="EMBL/GenBank/DDBJ databases">
        <title>A genome reference for cultivated species of the human gut microbiota.</title>
        <authorList>
            <person name="Zou Y."/>
            <person name="Xue W."/>
            <person name="Luo G."/>
        </authorList>
    </citation>
    <scope>NUCLEOTIDE SEQUENCE [LARGE SCALE GENOMIC DNA]</scope>
    <source>
        <strain evidence="15 16">AM44-11BH</strain>
    </source>
</reference>
<accession>A0A413RBS4</accession>
<evidence type="ECO:0000256" key="6">
    <source>
        <dbReference type="ARBA" id="ARBA00009541"/>
    </source>
</evidence>
<comment type="caution">
    <text evidence="15">The sequence shown here is derived from an EMBL/GenBank/DDBJ whole genome shotgun (WGS) entry which is preliminary data.</text>
</comment>
<organism evidence="15 16">
    <name type="scientific">Eubacterium ventriosum</name>
    <dbReference type="NCBI Taxonomy" id="39496"/>
    <lineage>
        <taxon>Bacteria</taxon>
        <taxon>Bacillati</taxon>
        <taxon>Bacillota</taxon>
        <taxon>Clostridia</taxon>
        <taxon>Eubacteriales</taxon>
        <taxon>Eubacteriaceae</taxon>
        <taxon>Eubacterium</taxon>
    </lineage>
</organism>
<feature type="binding site" evidence="10 13">
    <location>
        <position position="65"/>
    </location>
    <ligand>
        <name>a divalent metal cation</name>
        <dbReference type="ChEBI" id="CHEBI:60240"/>
    </ligand>
</feature>
<feature type="binding site" evidence="10 14">
    <location>
        <begin position="196"/>
        <end position="197"/>
    </location>
    <ligand>
        <name>substrate</name>
    </ligand>
</feature>
<dbReference type="SUPFAM" id="SSF51366">
    <property type="entry name" value="Ribulose-phoshate binding barrel"/>
    <property type="match status" value="1"/>
</dbReference>
<evidence type="ECO:0000256" key="12">
    <source>
        <dbReference type="PIRSR" id="PIRSR001461-1"/>
    </source>
</evidence>
<dbReference type="GO" id="GO:0006098">
    <property type="term" value="P:pentose-phosphate shunt"/>
    <property type="evidence" value="ECO:0007669"/>
    <property type="project" value="UniProtKB-UniRule"/>
</dbReference>
<feature type="binding site" evidence="10 14">
    <location>
        <position position="7"/>
    </location>
    <ligand>
        <name>substrate</name>
    </ligand>
</feature>
<name>A0A413RBS4_9FIRM</name>
<dbReference type="InterPro" id="IPR011060">
    <property type="entry name" value="RibuloseP-bd_barrel"/>
</dbReference>
<feature type="binding site" evidence="10 14">
    <location>
        <begin position="141"/>
        <end position="144"/>
    </location>
    <ligand>
        <name>substrate</name>
    </ligand>
</feature>
<keyword evidence="13" id="KW-0464">Manganese</keyword>